<feature type="domain" description="HTH gntR-type" evidence="6">
    <location>
        <begin position="23"/>
        <end position="91"/>
    </location>
</feature>
<dbReference type="InterPro" id="IPR004839">
    <property type="entry name" value="Aminotransferase_I/II_large"/>
</dbReference>
<evidence type="ECO:0000313" key="8">
    <source>
        <dbReference type="Proteomes" id="UP000581769"/>
    </source>
</evidence>
<dbReference type="InterPro" id="IPR000524">
    <property type="entry name" value="Tscrpt_reg_HTH_GntR"/>
</dbReference>
<dbReference type="Pfam" id="PF00392">
    <property type="entry name" value="GntR"/>
    <property type="match status" value="1"/>
</dbReference>
<dbReference type="AlphaFoldDB" id="A0A840IQM9"/>
<evidence type="ECO:0000313" key="7">
    <source>
        <dbReference type="EMBL" id="MBB4684200.1"/>
    </source>
</evidence>
<keyword evidence="8" id="KW-1185">Reference proteome</keyword>
<keyword evidence="5" id="KW-0804">Transcription</keyword>
<dbReference type="Proteomes" id="UP000581769">
    <property type="component" value="Unassembled WGS sequence"/>
</dbReference>
<evidence type="ECO:0000256" key="1">
    <source>
        <dbReference type="ARBA" id="ARBA00005384"/>
    </source>
</evidence>
<comment type="similarity">
    <text evidence="1">In the C-terminal section; belongs to the class-I pyridoxal-phosphate-dependent aminotransferase family.</text>
</comment>
<evidence type="ECO:0000256" key="5">
    <source>
        <dbReference type="ARBA" id="ARBA00023163"/>
    </source>
</evidence>
<dbReference type="CDD" id="cd07377">
    <property type="entry name" value="WHTH_GntR"/>
    <property type="match status" value="1"/>
</dbReference>
<dbReference type="Gene3D" id="3.40.640.10">
    <property type="entry name" value="Type I PLP-dependent aspartate aminotransferase-like (Major domain)"/>
    <property type="match status" value="1"/>
</dbReference>
<accession>A0A840IQM9</accession>
<dbReference type="GO" id="GO:0030170">
    <property type="term" value="F:pyridoxal phosphate binding"/>
    <property type="evidence" value="ECO:0007669"/>
    <property type="project" value="InterPro"/>
</dbReference>
<name>A0A840IQM9_9PSEU</name>
<evidence type="ECO:0000256" key="4">
    <source>
        <dbReference type="ARBA" id="ARBA00023125"/>
    </source>
</evidence>
<keyword evidence="2" id="KW-0663">Pyridoxal phosphate</keyword>
<dbReference type="SUPFAM" id="SSF46785">
    <property type="entry name" value="Winged helix' DNA-binding domain"/>
    <property type="match status" value="1"/>
</dbReference>
<comment type="caution">
    <text evidence="7">The sequence shown here is derived from an EMBL/GenBank/DDBJ whole genome shotgun (WGS) entry which is preliminary data.</text>
</comment>
<reference evidence="7 8" key="1">
    <citation type="submission" date="2020-08" db="EMBL/GenBank/DDBJ databases">
        <title>Sequencing the genomes of 1000 actinobacteria strains.</title>
        <authorList>
            <person name="Klenk H.-P."/>
        </authorList>
    </citation>
    <scope>NUCLEOTIDE SEQUENCE [LARGE SCALE GENOMIC DNA]</scope>
    <source>
        <strain evidence="7 8">DSM 45859</strain>
    </source>
</reference>
<dbReference type="GO" id="GO:0003677">
    <property type="term" value="F:DNA binding"/>
    <property type="evidence" value="ECO:0007669"/>
    <property type="project" value="UniProtKB-KW"/>
</dbReference>
<dbReference type="RefSeq" id="WP_184779119.1">
    <property type="nucleotide sequence ID" value="NZ_JACHMG010000001.1"/>
</dbReference>
<organism evidence="7 8">
    <name type="scientific">Amycolatopsis jiangsuensis</name>
    <dbReference type="NCBI Taxonomy" id="1181879"/>
    <lineage>
        <taxon>Bacteria</taxon>
        <taxon>Bacillati</taxon>
        <taxon>Actinomycetota</taxon>
        <taxon>Actinomycetes</taxon>
        <taxon>Pseudonocardiales</taxon>
        <taxon>Pseudonocardiaceae</taxon>
        <taxon>Amycolatopsis</taxon>
    </lineage>
</organism>
<keyword evidence="4 7" id="KW-0238">DNA-binding</keyword>
<dbReference type="Pfam" id="PF00155">
    <property type="entry name" value="Aminotran_1_2"/>
    <property type="match status" value="1"/>
</dbReference>
<dbReference type="InterPro" id="IPR015421">
    <property type="entry name" value="PyrdxlP-dep_Trfase_major"/>
</dbReference>
<keyword evidence="3" id="KW-0805">Transcription regulation</keyword>
<dbReference type="SUPFAM" id="SSF53383">
    <property type="entry name" value="PLP-dependent transferases"/>
    <property type="match status" value="1"/>
</dbReference>
<dbReference type="InterPro" id="IPR036390">
    <property type="entry name" value="WH_DNA-bd_sf"/>
</dbReference>
<dbReference type="Gene3D" id="1.10.10.10">
    <property type="entry name" value="Winged helix-like DNA-binding domain superfamily/Winged helix DNA-binding domain"/>
    <property type="match status" value="1"/>
</dbReference>
<dbReference type="InterPro" id="IPR051446">
    <property type="entry name" value="HTH_trans_reg/aminotransferase"/>
</dbReference>
<evidence type="ECO:0000256" key="3">
    <source>
        <dbReference type="ARBA" id="ARBA00023015"/>
    </source>
</evidence>
<dbReference type="PANTHER" id="PTHR46577">
    <property type="entry name" value="HTH-TYPE TRANSCRIPTIONAL REGULATORY PROTEIN GABR"/>
    <property type="match status" value="1"/>
</dbReference>
<dbReference type="GO" id="GO:0003700">
    <property type="term" value="F:DNA-binding transcription factor activity"/>
    <property type="evidence" value="ECO:0007669"/>
    <property type="project" value="InterPro"/>
</dbReference>
<protein>
    <submittedName>
        <fullName evidence="7">DNA-binding transcriptional MocR family regulator</fullName>
    </submittedName>
</protein>
<dbReference type="InterPro" id="IPR015424">
    <property type="entry name" value="PyrdxlP-dep_Trfase"/>
</dbReference>
<gene>
    <name evidence="7" type="ORF">BJY18_001685</name>
</gene>
<dbReference type="EMBL" id="JACHMG010000001">
    <property type="protein sequence ID" value="MBB4684200.1"/>
    <property type="molecule type" value="Genomic_DNA"/>
</dbReference>
<dbReference type="PANTHER" id="PTHR46577:SF1">
    <property type="entry name" value="HTH-TYPE TRANSCRIPTIONAL REGULATORY PROTEIN GABR"/>
    <property type="match status" value="1"/>
</dbReference>
<dbReference type="SMART" id="SM00345">
    <property type="entry name" value="HTH_GNTR"/>
    <property type="match status" value="1"/>
</dbReference>
<dbReference type="InterPro" id="IPR036388">
    <property type="entry name" value="WH-like_DNA-bd_sf"/>
</dbReference>
<dbReference type="PROSITE" id="PS50949">
    <property type="entry name" value="HTH_GNTR"/>
    <property type="match status" value="1"/>
</dbReference>
<proteinExistence type="inferred from homology"/>
<evidence type="ECO:0000259" key="6">
    <source>
        <dbReference type="PROSITE" id="PS50949"/>
    </source>
</evidence>
<evidence type="ECO:0000256" key="2">
    <source>
        <dbReference type="ARBA" id="ARBA00022898"/>
    </source>
</evidence>
<sequence length="448" mass="46943">MATGELATTAPVGLGWLVSRIGERTARGVAGTVSGLIRDGEVPPGTRLPTVRALAAELSVSPTTIAEAWSQLRTAGLIGTGRRRGTIVLEPPTGPAPGQAFAGWQTVDLEHGLPDPALLPPLEDAVAAGVHTERIGGHDSVTSRLRAAVRPTWPSPAEAWTIAAGGQDGVLLVCQAVARPGDVIALEEPTAPWLLDVLRRSRIHVVPVRCDDDGPAPAALAAALAHRPVAFVYQTRAQTPLGHSVPAERVAELAAVLSEEDMVVIEDDDFGPLAAAPPVSLGPRLPGRVVHVRSYCTAFGTELRSCVLGGPAPLIDQVRRHRGPGAGWSSRILQDAQAFLLTDPSSVELLRRARRRYEDRRVALAEALREQGITVRARDGLVLWVPVAEESHTLIALAAKGVSAGAGSRGHSGNPGEPHLRVATGQLPDDPALVADLAGMIARAARRG</sequence>